<proteinExistence type="predicted"/>
<dbReference type="AlphaFoldDB" id="A0A8J5VW38"/>
<evidence type="ECO:0000313" key="3">
    <source>
        <dbReference type="Proteomes" id="UP000729402"/>
    </source>
</evidence>
<comment type="caution">
    <text evidence="2">The sequence shown here is derived from an EMBL/GenBank/DDBJ whole genome shotgun (WGS) entry which is preliminary data.</text>
</comment>
<keyword evidence="3" id="KW-1185">Reference proteome</keyword>
<protein>
    <recommendedName>
        <fullName evidence="1">Calmodulin binding protein C-terminal domain-containing protein</fullName>
    </recommendedName>
</protein>
<sequence length="176" mass="19990">MILTDERLVLVGGIVKQDRSAIIKGIGIWVARMPHRFFKVSIVGVTIGDHYTPFSDLNKTMQDQVGHLSKLAYENVSHRTPDYEMKNGKLRSINQCAFQELRTLEPKFTDQMQGHKDPNFPGLLPGHIDHEIVADRNFHEADDQQGTSGLWQSSHAVQIQKVRICASYTLATHERK</sequence>
<reference evidence="2" key="2">
    <citation type="submission" date="2021-02" db="EMBL/GenBank/DDBJ databases">
        <authorList>
            <person name="Kimball J.A."/>
            <person name="Haas M.W."/>
            <person name="Macchietto M."/>
            <person name="Kono T."/>
            <person name="Duquette J."/>
            <person name="Shao M."/>
        </authorList>
    </citation>
    <scope>NUCLEOTIDE SEQUENCE</scope>
    <source>
        <tissue evidence="2">Fresh leaf tissue</tissue>
    </source>
</reference>
<dbReference type="Pfam" id="PF20452">
    <property type="entry name" value="Calmod_bind_C"/>
    <property type="match status" value="1"/>
</dbReference>
<organism evidence="2 3">
    <name type="scientific">Zizania palustris</name>
    <name type="common">Northern wild rice</name>
    <dbReference type="NCBI Taxonomy" id="103762"/>
    <lineage>
        <taxon>Eukaryota</taxon>
        <taxon>Viridiplantae</taxon>
        <taxon>Streptophyta</taxon>
        <taxon>Embryophyta</taxon>
        <taxon>Tracheophyta</taxon>
        <taxon>Spermatophyta</taxon>
        <taxon>Magnoliopsida</taxon>
        <taxon>Liliopsida</taxon>
        <taxon>Poales</taxon>
        <taxon>Poaceae</taxon>
        <taxon>BOP clade</taxon>
        <taxon>Oryzoideae</taxon>
        <taxon>Oryzeae</taxon>
        <taxon>Zizaniinae</taxon>
        <taxon>Zizania</taxon>
    </lineage>
</organism>
<name>A0A8J5VW38_ZIZPA</name>
<dbReference type="Proteomes" id="UP000729402">
    <property type="component" value="Unassembled WGS sequence"/>
</dbReference>
<dbReference type="InterPro" id="IPR046829">
    <property type="entry name" value="Calmod_bind_C"/>
</dbReference>
<evidence type="ECO:0000313" key="2">
    <source>
        <dbReference type="EMBL" id="KAG8059149.1"/>
    </source>
</evidence>
<dbReference type="EMBL" id="JAAALK010000287">
    <property type="protein sequence ID" value="KAG8059149.1"/>
    <property type="molecule type" value="Genomic_DNA"/>
</dbReference>
<dbReference type="OrthoDB" id="720491at2759"/>
<evidence type="ECO:0000259" key="1">
    <source>
        <dbReference type="Pfam" id="PF20452"/>
    </source>
</evidence>
<reference evidence="2" key="1">
    <citation type="journal article" date="2021" name="bioRxiv">
        <title>Whole Genome Assembly and Annotation of Northern Wild Rice, Zizania palustris L., Supports a Whole Genome Duplication in the Zizania Genus.</title>
        <authorList>
            <person name="Haas M."/>
            <person name="Kono T."/>
            <person name="Macchietto M."/>
            <person name="Millas R."/>
            <person name="McGilp L."/>
            <person name="Shao M."/>
            <person name="Duquette J."/>
            <person name="Hirsch C.N."/>
            <person name="Kimball J."/>
        </authorList>
    </citation>
    <scope>NUCLEOTIDE SEQUENCE</scope>
    <source>
        <tissue evidence="2">Fresh leaf tissue</tissue>
    </source>
</reference>
<gene>
    <name evidence="2" type="ORF">GUJ93_ZPchr0002g24649</name>
</gene>
<accession>A0A8J5VW38</accession>
<feature type="domain" description="Calmodulin binding protein C-terminal" evidence="1">
    <location>
        <begin position="42"/>
        <end position="78"/>
    </location>
</feature>